<dbReference type="Pfam" id="PF01510">
    <property type="entry name" value="Amidase_2"/>
    <property type="match status" value="1"/>
</dbReference>
<keyword evidence="5" id="KW-1185">Reference proteome</keyword>
<dbReference type="Pfam" id="PF01471">
    <property type="entry name" value="PG_binding_1"/>
    <property type="match status" value="1"/>
</dbReference>
<dbReference type="CDD" id="cd00118">
    <property type="entry name" value="LysM"/>
    <property type="match status" value="1"/>
</dbReference>
<name>W4QJY4_9BACI</name>
<gene>
    <name evidence="4" type="ORF">JCM9152_3434</name>
</gene>
<dbReference type="PROSITE" id="PS51782">
    <property type="entry name" value="LYSM"/>
    <property type="match status" value="1"/>
</dbReference>
<evidence type="ECO:0000259" key="3">
    <source>
        <dbReference type="PROSITE" id="PS51782"/>
    </source>
</evidence>
<comment type="caution">
    <text evidence="4">The sequence shown here is derived from an EMBL/GenBank/DDBJ whole genome shotgun (WGS) entry which is preliminary data.</text>
</comment>
<protein>
    <recommendedName>
        <fullName evidence="2">Autolysin</fullName>
    </recommendedName>
    <alternativeName>
        <fullName evidence="1">Cell wall hydrolase</fullName>
    </alternativeName>
</protein>
<dbReference type="EMBL" id="BAUU01000026">
    <property type="protein sequence ID" value="GAE31933.1"/>
    <property type="molecule type" value="Genomic_DNA"/>
</dbReference>
<dbReference type="InterPro" id="IPR018392">
    <property type="entry name" value="LysM"/>
</dbReference>
<dbReference type="GO" id="GO:0008745">
    <property type="term" value="F:N-acetylmuramoyl-L-alanine amidase activity"/>
    <property type="evidence" value="ECO:0007669"/>
    <property type="project" value="InterPro"/>
</dbReference>
<dbReference type="InterPro" id="IPR036366">
    <property type="entry name" value="PGBDSf"/>
</dbReference>
<dbReference type="GO" id="GO:0009253">
    <property type="term" value="P:peptidoglycan catabolic process"/>
    <property type="evidence" value="ECO:0007669"/>
    <property type="project" value="InterPro"/>
</dbReference>
<dbReference type="InterPro" id="IPR036505">
    <property type="entry name" value="Amidase/PGRP_sf"/>
</dbReference>
<dbReference type="CDD" id="cd06583">
    <property type="entry name" value="PGRP"/>
    <property type="match status" value="1"/>
</dbReference>
<dbReference type="SUPFAM" id="SSF54106">
    <property type="entry name" value="LysM domain"/>
    <property type="match status" value="1"/>
</dbReference>
<dbReference type="OrthoDB" id="9812621at2"/>
<dbReference type="Gene3D" id="3.10.350.10">
    <property type="entry name" value="LysM domain"/>
    <property type="match status" value="1"/>
</dbReference>
<evidence type="ECO:0000256" key="1">
    <source>
        <dbReference type="ARBA" id="ARBA00030881"/>
    </source>
</evidence>
<dbReference type="Gene3D" id="2.30.30.40">
    <property type="entry name" value="SH3 Domains"/>
    <property type="match status" value="1"/>
</dbReference>
<accession>W4QJY4</accession>
<sequence>MDYQFERLPQLSDQRKTLPRKGLYSKRTRVITDRAWHHSLTKKDLAGSTAAGFARYHVESLGWPGVGYTFVIEPRNVVNTSYGRRARIVYCHDIDRRTYHVGNSNQFALGICVAGDYRTEELDDSTIMSIAELQQALVDDGIGQVDKSHHEFPGYSWKQCCRFDYQNVINTTNVSTPPKSEVPSTYMIQEGDTYWSIAHKESAAGVTVDDLIRANPDVDPTQLRVGQVINFNVSNRSKSPTKGNKKNGFVEVLSSTLNRRKESSFTAAITGQLTRGMIVKVYAKQGQMYHIGSLDWCSANAPYVKYHQAIHYRRLLRVVSPLLRGGDVRYVQGRLKVLGFDPGSIDGIYGNRTRSAVTRYQQTERIQIDGSVGEQTWGQLFD</sequence>
<dbReference type="InterPro" id="IPR036779">
    <property type="entry name" value="LysM_dom_sf"/>
</dbReference>
<dbReference type="Gene3D" id="3.40.80.10">
    <property type="entry name" value="Peptidoglycan recognition protein-like"/>
    <property type="match status" value="1"/>
</dbReference>
<dbReference type="InterPro" id="IPR002477">
    <property type="entry name" value="Peptidoglycan-bd-like"/>
</dbReference>
<dbReference type="Pfam" id="PF01476">
    <property type="entry name" value="LysM"/>
    <property type="match status" value="1"/>
</dbReference>
<evidence type="ECO:0000313" key="4">
    <source>
        <dbReference type="EMBL" id="GAE31933.1"/>
    </source>
</evidence>
<dbReference type="AlphaFoldDB" id="W4QJY4"/>
<evidence type="ECO:0000313" key="5">
    <source>
        <dbReference type="Proteomes" id="UP000018895"/>
    </source>
</evidence>
<dbReference type="RefSeq" id="WP_052016008.1">
    <property type="nucleotide sequence ID" value="NZ_BAUU01000026.1"/>
</dbReference>
<dbReference type="SUPFAM" id="SSF47090">
    <property type="entry name" value="PGBD-like"/>
    <property type="match status" value="1"/>
</dbReference>
<dbReference type="SMART" id="SM00257">
    <property type="entry name" value="LysM"/>
    <property type="match status" value="1"/>
</dbReference>
<dbReference type="Proteomes" id="UP000018895">
    <property type="component" value="Unassembled WGS sequence"/>
</dbReference>
<dbReference type="InterPro" id="IPR002502">
    <property type="entry name" value="Amidase_domain"/>
</dbReference>
<organism evidence="4 5">
    <name type="scientific">Halalkalibacter hemicellulosilyticusJCM 9152</name>
    <dbReference type="NCBI Taxonomy" id="1236971"/>
    <lineage>
        <taxon>Bacteria</taxon>
        <taxon>Bacillati</taxon>
        <taxon>Bacillota</taxon>
        <taxon>Bacilli</taxon>
        <taxon>Bacillales</taxon>
        <taxon>Bacillaceae</taxon>
        <taxon>Halalkalibacter</taxon>
    </lineage>
</organism>
<dbReference type="InterPro" id="IPR036365">
    <property type="entry name" value="PGBD-like_sf"/>
</dbReference>
<feature type="domain" description="LysM" evidence="3">
    <location>
        <begin position="184"/>
        <end position="231"/>
    </location>
</feature>
<dbReference type="Gene3D" id="1.10.101.10">
    <property type="entry name" value="PGBD-like superfamily/PGBD"/>
    <property type="match status" value="1"/>
</dbReference>
<evidence type="ECO:0000256" key="2">
    <source>
        <dbReference type="ARBA" id="ARBA00032390"/>
    </source>
</evidence>
<dbReference type="STRING" id="1236971.JCM9152_3434"/>
<dbReference type="SUPFAM" id="SSF55846">
    <property type="entry name" value="N-acetylmuramoyl-L-alanine amidase-like"/>
    <property type="match status" value="1"/>
</dbReference>
<reference evidence="4" key="1">
    <citation type="journal article" date="2014" name="Genome Announc.">
        <title>Draft Genome Sequences of Three Alkaliphilic Bacillus Strains, Bacillus wakoensis JCM 9140T, Bacillus akibai JCM 9157T, and Bacillus hemicellulosilyticus JCM 9152T.</title>
        <authorList>
            <person name="Yuki M."/>
            <person name="Oshima K."/>
            <person name="Suda W."/>
            <person name="Oshida Y."/>
            <person name="Kitamura K."/>
            <person name="Iida T."/>
            <person name="Hattori M."/>
            <person name="Ohkuma M."/>
        </authorList>
    </citation>
    <scope>NUCLEOTIDE SEQUENCE [LARGE SCALE GENOMIC DNA]</scope>
    <source>
        <strain evidence="4">JCM 9152</strain>
    </source>
</reference>
<proteinExistence type="predicted"/>